<dbReference type="PANTHER" id="PTHR33067:SF9">
    <property type="entry name" value="RNA-DIRECTED DNA POLYMERASE"/>
    <property type="match status" value="1"/>
</dbReference>
<dbReference type="CDD" id="cd00303">
    <property type="entry name" value="retropepsin_like"/>
    <property type="match status" value="1"/>
</dbReference>
<accession>A0AAQ3NT69</accession>
<dbReference type="Proteomes" id="UP001374535">
    <property type="component" value="Chromosome 4"/>
</dbReference>
<dbReference type="EMBL" id="CP144697">
    <property type="protein sequence ID" value="WVZ15043.1"/>
    <property type="molecule type" value="Genomic_DNA"/>
</dbReference>
<keyword evidence="2" id="KW-1185">Reference proteome</keyword>
<dbReference type="Gene3D" id="2.40.70.10">
    <property type="entry name" value="Acid Proteases"/>
    <property type="match status" value="1"/>
</dbReference>
<protein>
    <submittedName>
        <fullName evidence="1">Uncharacterized protein</fullName>
    </submittedName>
</protein>
<dbReference type="InterPro" id="IPR021109">
    <property type="entry name" value="Peptidase_aspartic_dom_sf"/>
</dbReference>
<organism evidence="1 2">
    <name type="scientific">Vigna mungo</name>
    <name type="common">Black gram</name>
    <name type="synonym">Phaseolus mungo</name>
    <dbReference type="NCBI Taxonomy" id="3915"/>
    <lineage>
        <taxon>Eukaryota</taxon>
        <taxon>Viridiplantae</taxon>
        <taxon>Streptophyta</taxon>
        <taxon>Embryophyta</taxon>
        <taxon>Tracheophyta</taxon>
        <taxon>Spermatophyta</taxon>
        <taxon>Magnoliopsida</taxon>
        <taxon>eudicotyledons</taxon>
        <taxon>Gunneridae</taxon>
        <taxon>Pentapetalae</taxon>
        <taxon>rosids</taxon>
        <taxon>fabids</taxon>
        <taxon>Fabales</taxon>
        <taxon>Fabaceae</taxon>
        <taxon>Papilionoideae</taxon>
        <taxon>50 kb inversion clade</taxon>
        <taxon>NPAAA clade</taxon>
        <taxon>indigoferoid/millettioid clade</taxon>
        <taxon>Phaseoleae</taxon>
        <taxon>Vigna</taxon>
    </lineage>
</organism>
<gene>
    <name evidence="1" type="ORF">V8G54_012609</name>
</gene>
<evidence type="ECO:0000313" key="1">
    <source>
        <dbReference type="EMBL" id="WVZ15043.1"/>
    </source>
</evidence>
<proteinExistence type="predicted"/>
<dbReference type="PANTHER" id="PTHR33067">
    <property type="entry name" value="RNA-DIRECTED DNA POLYMERASE-RELATED"/>
    <property type="match status" value="1"/>
</dbReference>
<evidence type="ECO:0000313" key="2">
    <source>
        <dbReference type="Proteomes" id="UP001374535"/>
    </source>
</evidence>
<sequence>MYQKCGDLDTFAVPCTILELSISNALVDLSASINVMPSSVYKMLHLGELKPTNLIIQLANRSTTQPIGKIEDVLMKVNQLTFPADFYILDMQDGSSMHNSTLILGRPLLMTAKAITDIHNGTLTMEFGEARCSSIISMSWSNL</sequence>
<dbReference type="AlphaFoldDB" id="A0AAQ3NT69"/>
<reference evidence="1 2" key="1">
    <citation type="journal article" date="2023" name="Life. Sci Alliance">
        <title>Evolutionary insights into 3D genome organization and epigenetic landscape of Vigna mungo.</title>
        <authorList>
            <person name="Junaid A."/>
            <person name="Singh B."/>
            <person name="Bhatia S."/>
        </authorList>
    </citation>
    <scope>NUCLEOTIDE SEQUENCE [LARGE SCALE GENOMIC DNA]</scope>
    <source>
        <strain evidence="1">Urdbean</strain>
    </source>
</reference>
<name>A0AAQ3NT69_VIGMU</name>